<name>A0A9Q3GNB2_9BASI</name>
<keyword evidence="2" id="KW-0378">Hydrolase</keyword>
<dbReference type="InterPro" id="IPR045254">
    <property type="entry name" value="Nit1/2_C-N_Hydrolase"/>
</dbReference>
<dbReference type="PROSITE" id="PS50263">
    <property type="entry name" value="CN_HYDROLASE"/>
    <property type="match status" value="1"/>
</dbReference>
<dbReference type="OrthoDB" id="10250282at2759"/>
<organism evidence="4 5">
    <name type="scientific">Austropuccinia psidii MF-1</name>
    <dbReference type="NCBI Taxonomy" id="1389203"/>
    <lineage>
        <taxon>Eukaryota</taxon>
        <taxon>Fungi</taxon>
        <taxon>Dikarya</taxon>
        <taxon>Basidiomycota</taxon>
        <taxon>Pucciniomycotina</taxon>
        <taxon>Pucciniomycetes</taxon>
        <taxon>Pucciniales</taxon>
        <taxon>Sphaerophragmiaceae</taxon>
        <taxon>Austropuccinia</taxon>
    </lineage>
</organism>
<dbReference type="InterPro" id="IPR001110">
    <property type="entry name" value="UPF0012_CS"/>
</dbReference>
<dbReference type="CDD" id="cd07572">
    <property type="entry name" value="nit"/>
    <property type="match status" value="1"/>
</dbReference>
<evidence type="ECO:0000256" key="2">
    <source>
        <dbReference type="ARBA" id="ARBA00022801"/>
    </source>
</evidence>
<comment type="similarity">
    <text evidence="1">Belongs to the carbon-nitrogen hydrolase superfamily. NIT1/NIT2 family.</text>
</comment>
<comment type="caution">
    <text evidence="4">The sequence shown here is derived from an EMBL/GenBank/DDBJ whole genome shotgun (WGS) entry which is preliminary data.</text>
</comment>
<dbReference type="GO" id="GO:0006107">
    <property type="term" value="P:oxaloacetate metabolic process"/>
    <property type="evidence" value="ECO:0007669"/>
    <property type="project" value="TreeGrafter"/>
</dbReference>
<dbReference type="PANTHER" id="PTHR23088:SF30">
    <property type="entry name" value="OMEGA-AMIDASE NIT2"/>
    <property type="match status" value="1"/>
</dbReference>
<evidence type="ECO:0000256" key="1">
    <source>
        <dbReference type="ARBA" id="ARBA00010613"/>
    </source>
</evidence>
<dbReference type="Proteomes" id="UP000765509">
    <property type="component" value="Unassembled WGS sequence"/>
</dbReference>
<proteinExistence type="inferred from homology"/>
<accession>A0A9Q3GNB2</accession>
<keyword evidence="5" id="KW-1185">Reference proteome</keyword>
<dbReference type="Pfam" id="PF00795">
    <property type="entry name" value="CN_hydrolase"/>
    <property type="match status" value="1"/>
</dbReference>
<dbReference type="EMBL" id="AVOT02003585">
    <property type="protein sequence ID" value="MBW0473933.1"/>
    <property type="molecule type" value="Genomic_DNA"/>
</dbReference>
<dbReference type="InterPro" id="IPR036526">
    <property type="entry name" value="C-N_Hydrolase_sf"/>
</dbReference>
<dbReference type="SUPFAM" id="SSF56317">
    <property type="entry name" value="Carbon-nitrogen hydrolase"/>
    <property type="match status" value="1"/>
</dbReference>
<dbReference type="GO" id="GO:0050152">
    <property type="term" value="F:omega-amidase activity"/>
    <property type="evidence" value="ECO:0007669"/>
    <property type="project" value="TreeGrafter"/>
</dbReference>
<dbReference type="FunFam" id="3.60.110.10:FF:000002">
    <property type="entry name" value="Nitrilase family member 2"/>
    <property type="match status" value="1"/>
</dbReference>
<dbReference type="GO" id="GO:0005739">
    <property type="term" value="C:mitochondrion"/>
    <property type="evidence" value="ECO:0007669"/>
    <property type="project" value="TreeGrafter"/>
</dbReference>
<evidence type="ECO:0000313" key="4">
    <source>
        <dbReference type="EMBL" id="MBW0473933.1"/>
    </source>
</evidence>
<dbReference type="PROSITE" id="PS01227">
    <property type="entry name" value="UPF0012"/>
    <property type="match status" value="1"/>
</dbReference>
<feature type="domain" description="CN hydrolase" evidence="3">
    <location>
        <begin position="163"/>
        <end position="432"/>
    </location>
</feature>
<evidence type="ECO:0000313" key="5">
    <source>
        <dbReference type="Proteomes" id="UP000765509"/>
    </source>
</evidence>
<sequence>MSASITASHPGARGRDGFDSRTRKTFCLALPLTLYHFDLLRRSQERAQGCQAGAVLRGQHSKQHPAPPLLRALLTRIGEQSPNVAGTMPIVMALTGVRIGSLGPTFRWLRFTTGSQTHFRRALATRLPFPPRRQQLAFASRAMSVRIQANLPGASQNVIGRSFNIALIQLGSISADKDANLAHARQKIAEAAASTKLDKAVDVVVLPEVFNSPYGSAHFEKYAEVIGWHEAQDGSWDVELCSSPSVKMLSRAAQEAKVWLFGGSIPERSPSDAKVLYNSAPVFSPDGQLVALHRKLHLFDIDIPNQITFKESETLSAGNAPVTIIETPFGKVGLAICYDMRFPEMAMIAARKGCVAMIYPGAFNLTTGPLHWELLQRARAIDNQIYVATCSPARDLSSGYHAWGHSTIVDPMARVVSTTDENECIVVGTIDMKEIVKARAGLPITTQRRFDVYPDIAKLV</sequence>
<protein>
    <recommendedName>
        <fullName evidence="3">CN hydrolase domain-containing protein</fullName>
    </recommendedName>
</protein>
<dbReference type="InterPro" id="IPR003010">
    <property type="entry name" value="C-N_Hydrolase"/>
</dbReference>
<dbReference type="AlphaFoldDB" id="A0A9Q3GNB2"/>
<gene>
    <name evidence="4" type="ORF">O181_013648</name>
</gene>
<dbReference type="GO" id="GO:0006528">
    <property type="term" value="P:asparagine metabolic process"/>
    <property type="evidence" value="ECO:0007669"/>
    <property type="project" value="TreeGrafter"/>
</dbReference>
<dbReference type="PANTHER" id="PTHR23088">
    <property type="entry name" value="NITRILASE-RELATED"/>
    <property type="match status" value="1"/>
</dbReference>
<dbReference type="GO" id="GO:0006541">
    <property type="term" value="P:glutamine metabolic process"/>
    <property type="evidence" value="ECO:0007669"/>
    <property type="project" value="TreeGrafter"/>
</dbReference>
<dbReference type="Gene3D" id="3.60.110.10">
    <property type="entry name" value="Carbon-nitrogen hydrolase"/>
    <property type="match status" value="1"/>
</dbReference>
<evidence type="ECO:0000259" key="3">
    <source>
        <dbReference type="PROSITE" id="PS50263"/>
    </source>
</evidence>
<reference evidence="4" key="1">
    <citation type="submission" date="2021-03" db="EMBL/GenBank/DDBJ databases">
        <title>Draft genome sequence of rust myrtle Austropuccinia psidii MF-1, a brazilian biotype.</title>
        <authorList>
            <person name="Quecine M.C."/>
            <person name="Pachon D.M.R."/>
            <person name="Bonatelli M.L."/>
            <person name="Correr F.H."/>
            <person name="Franceschini L.M."/>
            <person name="Leite T.F."/>
            <person name="Margarido G.R.A."/>
            <person name="Almeida C.A."/>
            <person name="Ferrarezi J.A."/>
            <person name="Labate C.A."/>
        </authorList>
    </citation>
    <scope>NUCLEOTIDE SEQUENCE</scope>
    <source>
        <strain evidence="4">MF-1</strain>
    </source>
</reference>